<proteinExistence type="inferred from homology"/>
<reference evidence="4" key="1">
    <citation type="submission" date="2013-07" db="EMBL/GenBank/DDBJ databases">
        <title>The genome of Eucalyptus grandis.</title>
        <authorList>
            <person name="Schmutz J."/>
            <person name="Hayes R."/>
            <person name="Myburg A."/>
            <person name="Tuskan G."/>
            <person name="Grattapaglia D."/>
            <person name="Rokhsar D.S."/>
        </authorList>
    </citation>
    <scope>NUCLEOTIDE SEQUENCE</scope>
    <source>
        <tissue evidence="4">Leaf extractions</tissue>
    </source>
</reference>
<accession>A0A059DBT1</accession>
<keyword evidence="3" id="KW-0732">Signal</keyword>
<dbReference type="GO" id="GO:0016671">
    <property type="term" value="F:oxidoreductase activity, acting on a sulfur group of donors, disulfide as acceptor"/>
    <property type="evidence" value="ECO:0007669"/>
    <property type="project" value="InterPro"/>
</dbReference>
<organism evidence="4">
    <name type="scientific">Eucalyptus grandis</name>
    <name type="common">Flooded gum</name>
    <dbReference type="NCBI Taxonomy" id="71139"/>
    <lineage>
        <taxon>Eukaryota</taxon>
        <taxon>Viridiplantae</taxon>
        <taxon>Streptophyta</taxon>
        <taxon>Embryophyta</taxon>
        <taxon>Tracheophyta</taxon>
        <taxon>Spermatophyta</taxon>
        <taxon>Magnoliopsida</taxon>
        <taxon>eudicotyledons</taxon>
        <taxon>Gunneridae</taxon>
        <taxon>Pentapetalae</taxon>
        <taxon>rosids</taxon>
        <taxon>malvids</taxon>
        <taxon>Myrtales</taxon>
        <taxon>Myrtaceae</taxon>
        <taxon>Myrtoideae</taxon>
        <taxon>Eucalypteae</taxon>
        <taxon>Eucalyptus</taxon>
    </lineage>
</organism>
<name>A0A059DBT1_EUCGR</name>
<evidence type="ECO:0000313" key="4">
    <source>
        <dbReference type="EMBL" id="KCW88213.1"/>
    </source>
</evidence>
<evidence type="ECO:0008006" key="5">
    <source>
        <dbReference type="Google" id="ProtNLM"/>
    </source>
</evidence>
<evidence type="ECO:0000256" key="1">
    <source>
        <dbReference type="ARBA" id="ARBA00005679"/>
    </source>
</evidence>
<dbReference type="Gramene" id="KCW88213">
    <property type="protein sequence ID" value="KCW88213"/>
    <property type="gene ID" value="EUGRSUZ_A00606"/>
</dbReference>
<dbReference type="eggNOG" id="KOG3160">
    <property type="taxonomic scope" value="Eukaryota"/>
</dbReference>
<dbReference type="PANTHER" id="PTHR13234:SF48">
    <property type="entry name" value="GAMMA INTERFERON RESPONSIVE LYSOSOMAL THIOL (GILT) REDUCTASE FAMILY PROTEIN"/>
    <property type="match status" value="1"/>
</dbReference>
<dbReference type="FunCoup" id="A0A059DBT1">
    <property type="interactions" value="156"/>
</dbReference>
<dbReference type="AlphaFoldDB" id="A0A059DBT1"/>
<dbReference type="STRING" id="71139.A0A059DBT1"/>
<evidence type="ECO:0000256" key="3">
    <source>
        <dbReference type="SAM" id="SignalP"/>
    </source>
</evidence>
<dbReference type="OMA" id="CQLYKGV"/>
<feature type="signal peptide" evidence="3">
    <location>
        <begin position="1"/>
        <end position="33"/>
    </location>
</feature>
<dbReference type="InParanoid" id="A0A059DBT1"/>
<dbReference type="GO" id="GO:0016491">
    <property type="term" value="F:oxidoreductase activity"/>
    <property type="evidence" value="ECO:0000318"/>
    <property type="project" value="GO_Central"/>
</dbReference>
<dbReference type="InterPro" id="IPR004911">
    <property type="entry name" value="Interferon-induced_GILT"/>
</dbReference>
<protein>
    <recommendedName>
        <fullName evidence="5">Saposin A-type domain-containing protein</fullName>
    </recommendedName>
</protein>
<keyword evidence="2" id="KW-0325">Glycoprotein</keyword>
<dbReference type="KEGG" id="egr:104425367"/>
<feature type="chain" id="PRO_5001570126" description="Saposin A-type domain-containing protein" evidence="3">
    <location>
        <begin position="34"/>
        <end position="245"/>
    </location>
</feature>
<sequence length="245" mass="26892">MGNGSFCRRSQLAVTNLVLVLLLLLLLVSPSQSDQRVKLSLYYEALCPYCANFIVNSLSKVFDTGLISIVDLRLVPWGNGWISPDGSLSCQHGPDECLLNAIEACAITIYPDVNRHFRFINCVEQLTLQGRQGEWRNCLGATGVGNAPVDCYNGGFGNKLERRNADETGRLNPPHRFVPWVLVNNRPLQEEFPNFMSHVCKAYKGDCVPAACKSLPATVDSSGEEIRSIPVCYPSQAGNVTSGLQ</sequence>
<dbReference type="PANTHER" id="PTHR13234">
    <property type="entry name" value="GAMMA-INTERFERON INDUCIBLE LYSOSOMAL THIOL REDUCTASE GILT"/>
    <property type="match status" value="1"/>
</dbReference>
<dbReference type="OrthoDB" id="958254at2759"/>
<evidence type="ECO:0000256" key="2">
    <source>
        <dbReference type="ARBA" id="ARBA00023180"/>
    </source>
</evidence>
<gene>
    <name evidence="4" type="ORF">EUGRSUZ_A00606</name>
</gene>
<comment type="similarity">
    <text evidence="1">Belongs to the GILT family.</text>
</comment>
<dbReference type="EMBL" id="KK198753">
    <property type="protein sequence ID" value="KCW88213.1"/>
    <property type="molecule type" value="Genomic_DNA"/>
</dbReference>
<dbReference type="Pfam" id="PF03227">
    <property type="entry name" value="GILT"/>
    <property type="match status" value="1"/>
</dbReference>